<accession>A0A0F9V1U7</accession>
<comment type="caution">
    <text evidence="1">The sequence shown here is derived from an EMBL/GenBank/DDBJ whole genome shotgun (WGS) entry which is preliminary data.</text>
</comment>
<dbReference type="AlphaFoldDB" id="A0A0F9V1U7"/>
<proteinExistence type="predicted"/>
<protein>
    <submittedName>
        <fullName evidence="1">Uncharacterized protein</fullName>
    </submittedName>
</protein>
<gene>
    <name evidence="1" type="ORF">LCGC14_0538210</name>
</gene>
<name>A0A0F9V1U7_9ZZZZ</name>
<reference evidence="1" key="1">
    <citation type="journal article" date="2015" name="Nature">
        <title>Complex archaea that bridge the gap between prokaryotes and eukaryotes.</title>
        <authorList>
            <person name="Spang A."/>
            <person name="Saw J.H."/>
            <person name="Jorgensen S.L."/>
            <person name="Zaremba-Niedzwiedzka K."/>
            <person name="Martijn J."/>
            <person name="Lind A.E."/>
            <person name="van Eijk R."/>
            <person name="Schleper C."/>
            <person name="Guy L."/>
            <person name="Ettema T.J."/>
        </authorList>
    </citation>
    <scope>NUCLEOTIDE SEQUENCE</scope>
</reference>
<evidence type="ECO:0000313" key="1">
    <source>
        <dbReference type="EMBL" id="KKN59823.1"/>
    </source>
</evidence>
<dbReference type="EMBL" id="LAZR01000714">
    <property type="protein sequence ID" value="KKN59823.1"/>
    <property type="molecule type" value="Genomic_DNA"/>
</dbReference>
<organism evidence="1">
    <name type="scientific">marine sediment metagenome</name>
    <dbReference type="NCBI Taxonomy" id="412755"/>
    <lineage>
        <taxon>unclassified sequences</taxon>
        <taxon>metagenomes</taxon>
        <taxon>ecological metagenomes</taxon>
    </lineage>
</organism>
<sequence>MSEDEDKKEFETEGNFAKKEGFSKPALVAIAIQNCINKMSVEMREGYKTYFLDKQGNAFVKIIPDTRKEFIGSVLGLSALLTSEINRFKEVKDKLKVFHEERKKIREKYIYKEREFVPTLIKDKKGHAVNSQTNNILFKTIIKPDGREWMPEKTDKLPSPTTKIIRNLNESDYKELATIYVIGVWDYEINRYWEEILELCGDWFIELNDLITDKIKNFSGDMTG</sequence>